<evidence type="ECO:0000256" key="5">
    <source>
        <dbReference type="ARBA" id="ARBA00022989"/>
    </source>
</evidence>
<evidence type="ECO:0000256" key="2">
    <source>
        <dbReference type="ARBA" id="ARBA00022614"/>
    </source>
</evidence>
<dbReference type="Gene3D" id="3.80.10.10">
    <property type="entry name" value="Ribonuclease Inhibitor"/>
    <property type="match status" value="2"/>
</dbReference>
<dbReference type="PANTHER" id="PTHR48008:SF14">
    <property type="entry name" value="PROTEIN KINASE DOMAIN-CONTAINING PROTEIN"/>
    <property type="match status" value="1"/>
</dbReference>
<dbReference type="Pfam" id="PF13855">
    <property type="entry name" value="LRR_8"/>
    <property type="match status" value="1"/>
</dbReference>
<dbReference type="Pfam" id="PF00560">
    <property type="entry name" value="LRR_1"/>
    <property type="match status" value="4"/>
</dbReference>
<feature type="non-terminal residue" evidence="8">
    <location>
        <position position="1"/>
    </location>
</feature>
<keyword evidence="6" id="KW-0472">Membrane</keyword>
<dbReference type="PROSITE" id="PS50011">
    <property type="entry name" value="PROTEIN_KINASE_DOM"/>
    <property type="match status" value="1"/>
</dbReference>
<dbReference type="InterPro" id="IPR011009">
    <property type="entry name" value="Kinase-like_dom_sf"/>
</dbReference>
<evidence type="ECO:0000259" key="7">
    <source>
        <dbReference type="PROSITE" id="PS50011"/>
    </source>
</evidence>
<evidence type="ECO:0000256" key="3">
    <source>
        <dbReference type="ARBA" id="ARBA00022692"/>
    </source>
</evidence>
<dbReference type="AlphaFoldDB" id="A0AAF0TP40"/>
<dbReference type="SUPFAM" id="SSF52058">
    <property type="entry name" value="L domain-like"/>
    <property type="match status" value="1"/>
</dbReference>
<evidence type="ECO:0000256" key="6">
    <source>
        <dbReference type="ARBA" id="ARBA00023136"/>
    </source>
</evidence>
<keyword evidence="2" id="KW-0433">Leucine-rich repeat</keyword>
<sequence length="401" mass="44237">RIPNEVGNLLDLDLYGNNLVGSIPTSIGNLRNIQRFNLSNNYLTGFIGDNICKLQQHLGEIYLRQNQLSGSRPNCLGNVVSLRLIYLASNKLSSNIPTSLGNLKDLVFLDLSSNNMVGSLPPEIGNLMAVTYMDLSMNQFTNGIPREIGGLQNLVHLSLRHNKLQGSIPDSISNMVLALYKGVLRSGTAVAVKVFDLQLEAAFKSFDTECGVLRSLRHRNSSKHQAETKHYDRCGMCFGISSPCGCSSPVIHCDLKPSNVLLDADMVAHLSDFGISKLLGEDESDLYTKTLATFGYIAPEYGLDGLVSTKCDVYSYGVMLLEMFTRRKPSDFEGDLNLKQWVSYSLPEAVMDVVDANLVTPMDNRLQKELDIMASIMKVALYCCAESPTRRTNMKDVVGML</sequence>
<keyword evidence="4" id="KW-0677">Repeat</keyword>
<protein>
    <recommendedName>
        <fullName evidence="7">Protein kinase domain-containing protein</fullName>
    </recommendedName>
</protein>
<name>A0AAF0TP40_SOLVR</name>
<dbReference type="InterPro" id="IPR052451">
    <property type="entry name" value="Ser/Thr_kinase-like"/>
</dbReference>
<dbReference type="InterPro" id="IPR000719">
    <property type="entry name" value="Prot_kinase_dom"/>
</dbReference>
<dbReference type="FunFam" id="3.80.10.10:FF:000383">
    <property type="entry name" value="Leucine-rich repeat receptor protein kinase EMS1"/>
    <property type="match status" value="2"/>
</dbReference>
<dbReference type="InterPro" id="IPR008271">
    <property type="entry name" value="Ser/Thr_kinase_AS"/>
</dbReference>
<dbReference type="Pfam" id="PF00069">
    <property type="entry name" value="Pkinase"/>
    <property type="match status" value="1"/>
</dbReference>
<keyword evidence="9" id="KW-1185">Reference proteome</keyword>
<evidence type="ECO:0000313" key="8">
    <source>
        <dbReference type="EMBL" id="WMV27457.1"/>
    </source>
</evidence>
<gene>
    <name evidence="8" type="ORF">MTR67_020842</name>
</gene>
<reference evidence="8" key="1">
    <citation type="submission" date="2023-08" db="EMBL/GenBank/DDBJ databases">
        <title>A de novo genome assembly of Solanum verrucosum Schlechtendal, a Mexican diploid species geographically isolated from the other diploid A-genome species in potato relatives.</title>
        <authorList>
            <person name="Hosaka K."/>
        </authorList>
    </citation>
    <scope>NUCLEOTIDE SEQUENCE</scope>
    <source>
        <tissue evidence="8">Young leaves</tissue>
    </source>
</reference>
<dbReference type="PROSITE" id="PS00108">
    <property type="entry name" value="PROTEIN_KINASE_ST"/>
    <property type="match status" value="1"/>
</dbReference>
<dbReference type="GO" id="GO:0005524">
    <property type="term" value="F:ATP binding"/>
    <property type="evidence" value="ECO:0007669"/>
    <property type="project" value="InterPro"/>
</dbReference>
<keyword evidence="3" id="KW-0812">Transmembrane</keyword>
<proteinExistence type="predicted"/>
<organism evidence="8 9">
    <name type="scientific">Solanum verrucosum</name>
    <dbReference type="NCBI Taxonomy" id="315347"/>
    <lineage>
        <taxon>Eukaryota</taxon>
        <taxon>Viridiplantae</taxon>
        <taxon>Streptophyta</taxon>
        <taxon>Embryophyta</taxon>
        <taxon>Tracheophyta</taxon>
        <taxon>Spermatophyta</taxon>
        <taxon>Magnoliopsida</taxon>
        <taxon>eudicotyledons</taxon>
        <taxon>Gunneridae</taxon>
        <taxon>Pentapetalae</taxon>
        <taxon>asterids</taxon>
        <taxon>lamiids</taxon>
        <taxon>Solanales</taxon>
        <taxon>Solanaceae</taxon>
        <taxon>Solanoideae</taxon>
        <taxon>Solaneae</taxon>
        <taxon>Solanum</taxon>
    </lineage>
</organism>
<dbReference type="PANTHER" id="PTHR48008">
    <property type="entry name" value="LEUCINE-RICH REPEAT RECEPTOR-LIKE PROTEIN KINASE IMK3-RELATED"/>
    <property type="match status" value="1"/>
</dbReference>
<dbReference type="Gene3D" id="1.10.510.10">
    <property type="entry name" value="Transferase(Phosphotransferase) domain 1"/>
    <property type="match status" value="1"/>
</dbReference>
<evidence type="ECO:0000256" key="1">
    <source>
        <dbReference type="ARBA" id="ARBA00004370"/>
    </source>
</evidence>
<dbReference type="InterPro" id="IPR032675">
    <property type="entry name" value="LRR_dom_sf"/>
</dbReference>
<dbReference type="InterPro" id="IPR001611">
    <property type="entry name" value="Leu-rich_rpt"/>
</dbReference>
<dbReference type="GO" id="GO:0004672">
    <property type="term" value="F:protein kinase activity"/>
    <property type="evidence" value="ECO:0007669"/>
    <property type="project" value="InterPro"/>
</dbReference>
<dbReference type="Gene3D" id="3.30.200.20">
    <property type="entry name" value="Phosphorylase Kinase, domain 1"/>
    <property type="match status" value="1"/>
</dbReference>
<dbReference type="EMBL" id="CP133615">
    <property type="protein sequence ID" value="WMV27457.1"/>
    <property type="molecule type" value="Genomic_DNA"/>
</dbReference>
<dbReference type="SUPFAM" id="SSF56112">
    <property type="entry name" value="Protein kinase-like (PK-like)"/>
    <property type="match status" value="1"/>
</dbReference>
<dbReference type="Proteomes" id="UP001234989">
    <property type="component" value="Chromosome 4"/>
</dbReference>
<evidence type="ECO:0000313" key="9">
    <source>
        <dbReference type="Proteomes" id="UP001234989"/>
    </source>
</evidence>
<keyword evidence="5" id="KW-1133">Transmembrane helix</keyword>
<feature type="domain" description="Protein kinase" evidence="7">
    <location>
        <begin position="36"/>
        <end position="401"/>
    </location>
</feature>
<comment type="subcellular location">
    <subcellularLocation>
        <location evidence="1">Membrane</location>
    </subcellularLocation>
</comment>
<dbReference type="GO" id="GO:0016020">
    <property type="term" value="C:membrane"/>
    <property type="evidence" value="ECO:0007669"/>
    <property type="project" value="UniProtKB-SubCell"/>
</dbReference>
<dbReference type="SMART" id="SM00220">
    <property type="entry name" value="S_TKc"/>
    <property type="match status" value="1"/>
</dbReference>
<accession>A0AAF0TP40</accession>
<evidence type="ECO:0000256" key="4">
    <source>
        <dbReference type="ARBA" id="ARBA00022737"/>
    </source>
</evidence>